<dbReference type="NCBIfam" id="TIGR00127">
    <property type="entry name" value="nadp_idh_euk"/>
    <property type="match status" value="1"/>
</dbReference>
<organism evidence="16 17">
    <name type="scientific">Flexivirga endophytica</name>
    <dbReference type="NCBI Taxonomy" id="1849103"/>
    <lineage>
        <taxon>Bacteria</taxon>
        <taxon>Bacillati</taxon>
        <taxon>Actinomycetota</taxon>
        <taxon>Actinomycetes</taxon>
        <taxon>Micrococcales</taxon>
        <taxon>Dermacoccaceae</taxon>
        <taxon>Flexivirga</taxon>
    </lineage>
</organism>
<evidence type="ECO:0000256" key="7">
    <source>
        <dbReference type="ARBA" id="ARBA00022857"/>
    </source>
</evidence>
<dbReference type="InterPro" id="IPR024084">
    <property type="entry name" value="IsoPropMal-DH-like_dom"/>
</dbReference>
<evidence type="ECO:0000256" key="4">
    <source>
        <dbReference type="ARBA" id="ARBA00022532"/>
    </source>
</evidence>
<accession>A0A916WXS3</accession>
<dbReference type="GO" id="GO:0000287">
    <property type="term" value="F:magnesium ion binding"/>
    <property type="evidence" value="ECO:0007669"/>
    <property type="project" value="InterPro"/>
</dbReference>
<evidence type="ECO:0000256" key="1">
    <source>
        <dbReference type="ARBA" id="ARBA00001936"/>
    </source>
</evidence>
<comment type="cofactor">
    <cofactor evidence="1">
        <name>Mn(2+)</name>
        <dbReference type="ChEBI" id="CHEBI:29035"/>
    </cofactor>
</comment>
<dbReference type="PIRSF" id="PIRSF000108">
    <property type="entry name" value="IDH_NADP"/>
    <property type="match status" value="1"/>
</dbReference>
<feature type="binding site" evidence="14">
    <location>
        <begin position="75"/>
        <end position="77"/>
    </location>
    <ligand>
        <name>NADP(+)</name>
        <dbReference type="ChEBI" id="CHEBI:58349"/>
    </ligand>
</feature>
<keyword evidence="3" id="KW-0329">Glyoxylate bypass</keyword>
<evidence type="ECO:0000256" key="13">
    <source>
        <dbReference type="PIRSR" id="PIRSR000108-3"/>
    </source>
</evidence>
<feature type="binding site" evidence="12">
    <location>
        <begin position="94"/>
        <end position="100"/>
    </location>
    <ligand>
        <name>D-threo-isocitrate</name>
        <dbReference type="ChEBI" id="CHEBI:15562"/>
    </ligand>
</feature>
<evidence type="ECO:0000313" key="17">
    <source>
        <dbReference type="Proteomes" id="UP000636793"/>
    </source>
</evidence>
<proteinExistence type="inferred from homology"/>
<evidence type="ECO:0000256" key="2">
    <source>
        <dbReference type="ARBA" id="ARBA00007769"/>
    </source>
</evidence>
<dbReference type="InterPro" id="IPR004790">
    <property type="entry name" value="Isocitrate_DH_NADP"/>
</dbReference>
<dbReference type="GO" id="GO:0006102">
    <property type="term" value="P:isocitrate metabolic process"/>
    <property type="evidence" value="ECO:0007669"/>
    <property type="project" value="UniProtKB-UniRule"/>
</dbReference>
<dbReference type="AlphaFoldDB" id="A0A916WXS3"/>
<dbReference type="InterPro" id="IPR019818">
    <property type="entry name" value="IsoCit/isopropylmalate_DH_CS"/>
</dbReference>
<keyword evidence="17" id="KW-1185">Reference proteome</keyword>
<reference evidence="16" key="1">
    <citation type="journal article" date="2014" name="Int. J. Syst. Evol. Microbiol.">
        <title>Complete genome sequence of Corynebacterium casei LMG S-19264T (=DSM 44701T), isolated from a smear-ripened cheese.</title>
        <authorList>
            <consortium name="US DOE Joint Genome Institute (JGI-PGF)"/>
            <person name="Walter F."/>
            <person name="Albersmeier A."/>
            <person name="Kalinowski J."/>
            <person name="Ruckert C."/>
        </authorList>
    </citation>
    <scope>NUCLEOTIDE SEQUENCE</scope>
    <source>
        <strain evidence="16">CGMCC 1.15085</strain>
    </source>
</reference>
<evidence type="ECO:0000256" key="11">
    <source>
        <dbReference type="PIRSR" id="PIRSR000108-1"/>
    </source>
</evidence>
<comment type="similarity">
    <text evidence="2 10">Belongs to the isocitrate and isopropylmalate dehydrogenases family.</text>
</comment>
<feature type="binding site" evidence="14">
    <location>
        <position position="328"/>
    </location>
    <ligand>
        <name>NADP(+)</name>
        <dbReference type="ChEBI" id="CHEBI:58349"/>
    </ligand>
</feature>
<feature type="binding site" evidence="13">
    <location>
        <position position="252"/>
    </location>
    <ligand>
        <name>Mn(2+)</name>
        <dbReference type="ChEBI" id="CHEBI:29035"/>
    </ligand>
</feature>
<evidence type="ECO:0000256" key="8">
    <source>
        <dbReference type="ARBA" id="ARBA00023002"/>
    </source>
</evidence>
<evidence type="ECO:0000256" key="3">
    <source>
        <dbReference type="ARBA" id="ARBA00022435"/>
    </source>
</evidence>
<dbReference type="GO" id="GO:0006099">
    <property type="term" value="P:tricarboxylic acid cycle"/>
    <property type="evidence" value="ECO:0007669"/>
    <property type="project" value="UniProtKB-KW"/>
</dbReference>
<evidence type="ECO:0000313" key="16">
    <source>
        <dbReference type="EMBL" id="GGB37963.1"/>
    </source>
</evidence>
<keyword evidence="6 10" id="KW-0460">Magnesium</keyword>
<feature type="domain" description="Isopropylmalate dehydrogenase-like" evidence="15">
    <location>
        <begin position="9"/>
        <end position="396"/>
    </location>
</feature>
<evidence type="ECO:0000256" key="9">
    <source>
        <dbReference type="ARBA" id="ARBA00023211"/>
    </source>
</evidence>
<evidence type="ECO:0000256" key="14">
    <source>
        <dbReference type="PIRSR" id="PIRSR000108-4"/>
    </source>
</evidence>
<name>A0A916WXS3_9MICO</name>
<feature type="binding site" evidence="12">
    <location>
        <position position="132"/>
    </location>
    <ligand>
        <name>D-threo-isocitrate</name>
        <dbReference type="ChEBI" id="CHEBI:15562"/>
    </ligand>
</feature>
<feature type="binding site" evidence="12">
    <location>
        <position position="77"/>
    </location>
    <ligand>
        <name>D-threo-isocitrate</name>
        <dbReference type="ChEBI" id="CHEBI:15562"/>
    </ligand>
</feature>
<feature type="binding site" evidence="14">
    <location>
        <position position="82"/>
    </location>
    <ligand>
        <name>NADP(+)</name>
        <dbReference type="ChEBI" id="CHEBI:58349"/>
    </ligand>
</feature>
<dbReference type="SMART" id="SM01329">
    <property type="entry name" value="Iso_dh"/>
    <property type="match status" value="1"/>
</dbReference>
<dbReference type="EC" id="1.1.1.42" evidence="10"/>
<evidence type="ECO:0000256" key="5">
    <source>
        <dbReference type="ARBA" id="ARBA00022723"/>
    </source>
</evidence>
<feature type="binding site" evidence="14">
    <location>
        <begin position="310"/>
        <end position="315"/>
    </location>
    <ligand>
        <name>NADP(+)</name>
        <dbReference type="ChEBI" id="CHEBI:58349"/>
    </ligand>
</feature>
<feature type="site" description="Critical for catalysis" evidence="11">
    <location>
        <position position="212"/>
    </location>
</feature>
<feature type="site" description="Critical for catalysis" evidence="11">
    <location>
        <position position="139"/>
    </location>
</feature>
<dbReference type="FunFam" id="3.40.718.10:FF:000002">
    <property type="entry name" value="Isocitrate dehydrogenase [NADP]"/>
    <property type="match status" value="1"/>
</dbReference>
<dbReference type="PROSITE" id="PS00470">
    <property type="entry name" value="IDH_IMDH"/>
    <property type="match status" value="1"/>
</dbReference>
<dbReference type="GO" id="GO:0004450">
    <property type="term" value="F:isocitrate dehydrogenase (NADP+) activity"/>
    <property type="evidence" value="ECO:0007669"/>
    <property type="project" value="UniProtKB-UniRule"/>
</dbReference>
<keyword evidence="9 10" id="KW-0464">Manganese</keyword>
<keyword evidence="5 10" id="KW-0479">Metal-binding</keyword>
<feature type="binding site" evidence="12">
    <location>
        <position position="109"/>
    </location>
    <ligand>
        <name>D-threo-isocitrate</name>
        <dbReference type="ChEBI" id="CHEBI:15562"/>
    </ligand>
</feature>
<feature type="binding site" evidence="13">
    <location>
        <position position="275"/>
    </location>
    <ligand>
        <name>Mn(2+)</name>
        <dbReference type="ChEBI" id="CHEBI:29035"/>
    </ligand>
</feature>
<comment type="catalytic activity">
    <reaction evidence="10">
        <text>D-threo-isocitrate + NADP(+) = 2-oxoglutarate + CO2 + NADPH</text>
        <dbReference type="Rhea" id="RHEA:19629"/>
        <dbReference type="ChEBI" id="CHEBI:15562"/>
        <dbReference type="ChEBI" id="CHEBI:16526"/>
        <dbReference type="ChEBI" id="CHEBI:16810"/>
        <dbReference type="ChEBI" id="CHEBI:57783"/>
        <dbReference type="ChEBI" id="CHEBI:58349"/>
        <dbReference type="EC" id="1.1.1.42"/>
    </reaction>
</comment>
<evidence type="ECO:0000259" key="15">
    <source>
        <dbReference type="SMART" id="SM01329"/>
    </source>
</evidence>
<dbReference type="GO" id="GO:0006097">
    <property type="term" value="P:glyoxylate cycle"/>
    <property type="evidence" value="ECO:0007669"/>
    <property type="project" value="UniProtKB-KW"/>
</dbReference>
<keyword evidence="7 10" id="KW-0521">NADP</keyword>
<sequence length="408" mass="45439">MEKIKVTNPIVELDGDEMTRIIWQFIKDRLIHPYLDVDLKYFDLGIESRDATDDQITIDAANAIKQYGVGVKCATITPDEARVEEFGLKEMWKSPNGTIRNILGGVIFREPIIISNVPRLVPGWTKPIIIGRHAHADQYKAQNFKVPGAGTVTITYTPADGGEPEVHEVAEYGDDGGVAMGMYNFNKSIEDFARASLNYALQRKVPCYLSTKNTILKAYDGQFKDIFARIYEDEFKEQYEAAGITYEHRLIDDMVAAAMKWEGGYVWACKNYDGDVQSDTVAQGFGSLGLMTSVLMTPDGKTVEAEAAHGTVTRHYRQHQQGKATSTNPIASIFAWTRGIAHRGKLDETPEVTQFAETLERVCIETVEGGQMTKDLALLISKDQPFLTTEEFLAALDENLQKAMGMTA</sequence>
<comment type="caution">
    <text evidence="16">The sequence shown here is derived from an EMBL/GenBank/DDBJ whole genome shotgun (WGS) entry which is preliminary data.</text>
</comment>
<dbReference type="NCBIfam" id="NF006156">
    <property type="entry name" value="PRK08299.1"/>
    <property type="match status" value="1"/>
</dbReference>
<dbReference type="Gene3D" id="3.40.718.10">
    <property type="entry name" value="Isopropylmalate Dehydrogenase"/>
    <property type="match status" value="1"/>
</dbReference>
<evidence type="ECO:0000256" key="6">
    <source>
        <dbReference type="ARBA" id="ARBA00022842"/>
    </source>
</evidence>
<dbReference type="SUPFAM" id="SSF53659">
    <property type="entry name" value="Isocitrate/Isopropylmalate dehydrogenase-like"/>
    <property type="match status" value="1"/>
</dbReference>
<dbReference type="RefSeq" id="WP_188837949.1">
    <property type="nucleotide sequence ID" value="NZ_BMHI01000005.1"/>
</dbReference>
<gene>
    <name evidence="16" type="primary">icd</name>
    <name evidence="16" type="ORF">GCM10011492_30840</name>
</gene>
<dbReference type="Proteomes" id="UP000636793">
    <property type="component" value="Unassembled WGS sequence"/>
</dbReference>
<reference evidence="16" key="2">
    <citation type="submission" date="2020-09" db="EMBL/GenBank/DDBJ databases">
        <authorList>
            <person name="Sun Q."/>
            <person name="Zhou Y."/>
        </authorList>
    </citation>
    <scope>NUCLEOTIDE SEQUENCE</scope>
    <source>
        <strain evidence="16">CGMCC 1.15085</strain>
    </source>
</reference>
<dbReference type="EMBL" id="BMHI01000005">
    <property type="protein sequence ID" value="GGB37963.1"/>
    <property type="molecule type" value="Genomic_DNA"/>
</dbReference>
<dbReference type="PANTHER" id="PTHR11822:SF21">
    <property type="entry name" value="ISOCITRATE DEHYDROGENASE [NADP], MITOCHONDRIAL"/>
    <property type="match status" value="1"/>
</dbReference>
<protein>
    <recommendedName>
        <fullName evidence="10">Isocitrate dehydrogenase [NADP]</fullName>
        <ecNumber evidence="10">1.1.1.42</ecNumber>
    </recommendedName>
</protein>
<keyword evidence="8 10" id="KW-0560">Oxidoreductase</keyword>
<dbReference type="Pfam" id="PF00180">
    <property type="entry name" value="Iso_dh"/>
    <property type="match status" value="1"/>
</dbReference>
<keyword evidence="4 10" id="KW-0816">Tricarboxylic acid cycle</keyword>
<dbReference type="GO" id="GO:0051287">
    <property type="term" value="F:NAD binding"/>
    <property type="evidence" value="ECO:0007669"/>
    <property type="project" value="InterPro"/>
</dbReference>
<evidence type="ECO:0000256" key="10">
    <source>
        <dbReference type="PIRNR" id="PIRNR000108"/>
    </source>
</evidence>
<comment type="cofactor">
    <cofactor evidence="10 13">
        <name>Mg(2+)</name>
        <dbReference type="ChEBI" id="CHEBI:18420"/>
    </cofactor>
    <cofactor evidence="10 13">
        <name>Mn(2+)</name>
        <dbReference type="ChEBI" id="CHEBI:29035"/>
    </cofactor>
    <text evidence="10 13">Binds 1 Mg(2+) or Mn(2+) ion per subunit.</text>
</comment>
<feature type="binding site" evidence="14">
    <location>
        <position position="260"/>
    </location>
    <ligand>
        <name>NADP(+)</name>
        <dbReference type="ChEBI" id="CHEBI:58349"/>
    </ligand>
</feature>
<dbReference type="PANTHER" id="PTHR11822">
    <property type="entry name" value="NADP-SPECIFIC ISOCITRATE DEHYDROGENASE"/>
    <property type="match status" value="1"/>
</dbReference>
<evidence type="ECO:0000256" key="12">
    <source>
        <dbReference type="PIRSR" id="PIRSR000108-2"/>
    </source>
</evidence>